<evidence type="ECO:0000313" key="3">
    <source>
        <dbReference type="EMBL" id="EPS99108.1"/>
    </source>
</evidence>
<organism evidence="3 4">
    <name type="scientific">Fomitopsis schrenkii</name>
    <name type="common">Brown rot fungus</name>
    <dbReference type="NCBI Taxonomy" id="2126942"/>
    <lineage>
        <taxon>Eukaryota</taxon>
        <taxon>Fungi</taxon>
        <taxon>Dikarya</taxon>
        <taxon>Basidiomycota</taxon>
        <taxon>Agaricomycotina</taxon>
        <taxon>Agaricomycetes</taxon>
        <taxon>Polyporales</taxon>
        <taxon>Fomitopsis</taxon>
    </lineage>
</organism>
<evidence type="ECO:0000256" key="2">
    <source>
        <dbReference type="SAM" id="SignalP"/>
    </source>
</evidence>
<proteinExistence type="predicted"/>
<dbReference type="InParanoid" id="S8E6V1"/>
<evidence type="ECO:0000256" key="1">
    <source>
        <dbReference type="SAM" id="MobiDB-lite"/>
    </source>
</evidence>
<feature type="signal peptide" evidence="2">
    <location>
        <begin position="1"/>
        <end position="20"/>
    </location>
</feature>
<feature type="chain" id="PRO_5004550029" evidence="2">
    <location>
        <begin position="21"/>
        <end position="521"/>
    </location>
</feature>
<dbReference type="HOGENOM" id="CLU_522782_0_0_1"/>
<dbReference type="Proteomes" id="UP000015241">
    <property type="component" value="Unassembled WGS sequence"/>
</dbReference>
<evidence type="ECO:0000313" key="4">
    <source>
        <dbReference type="Proteomes" id="UP000015241"/>
    </source>
</evidence>
<dbReference type="EMBL" id="KE504159">
    <property type="protein sequence ID" value="EPS99108.1"/>
    <property type="molecule type" value="Genomic_DNA"/>
</dbReference>
<feature type="region of interest" description="Disordered" evidence="1">
    <location>
        <begin position="308"/>
        <end position="328"/>
    </location>
</feature>
<protein>
    <submittedName>
        <fullName evidence="3">Uncharacterized protein</fullName>
    </submittedName>
</protein>
<feature type="region of interest" description="Disordered" evidence="1">
    <location>
        <begin position="493"/>
        <end position="521"/>
    </location>
</feature>
<name>S8E6V1_FOMSC</name>
<sequence>MSAVSSRWLTISILCSSVSALPLAAPSADSSLGLEFPLAFSPILVLLLLKIGYIEYCRYSSSPGQRTESIAGSSLALRIGSYNVYLKLVRTAYLVGFLGSPAWETRTSGSTNHVSRRSHTGVHSSICARGDAVPSLSLLAPVHFPSGGGINPPQRSSPSLAQIMEPVISAMVVHTLANDIQGEHDNAGNLDTFTFPIPQDVSVTLPPSVHHVSGPRSRKCIPEEWECNQLVPYVTQWTSQVLIDARNAKAQEATRPGLSLGIKAPLSLTTRPLNGITNSDCSSSSIPAAEPLSPIAVLAGRRLAPKSKVLRKRRSGSPQIGPSPLRNSLLLDSSTSSVIDDSRPTSTVVSICPNWDLDDLLVDGELDVNAVTAALGLGLSMGFNEATEDGNLVMATVSCSDLIAHHDLGSGALAPSVSWEHADAIVSTVSQVHVPGAQLTAIPEEAEDVSSLELSPYAATSLCSRATFIRLSDNGGDFLAELATARTIASIPSSRRSSQDLSEDYWQDERSWRDGGAASRQ</sequence>
<dbReference type="OrthoDB" id="2753667at2759"/>
<keyword evidence="4" id="KW-1185">Reference proteome</keyword>
<reference evidence="3 4" key="1">
    <citation type="journal article" date="2012" name="Science">
        <title>The Paleozoic origin of enzymatic lignin decomposition reconstructed from 31 fungal genomes.</title>
        <authorList>
            <person name="Floudas D."/>
            <person name="Binder M."/>
            <person name="Riley R."/>
            <person name="Barry K."/>
            <person name="Blanchette R.A."/>
            <person name="Henrissat B."/>
            <person name="Martinez A.T."/>
            <person name="Otillar R."/>
            <person name="Spatafora J.W."/>
            <person name="Yadav J.S."/>
            <person name="Aerts A."/>
            <person name="Benoit I."/>
            <person name="Boyd A."/>
            <person name="Carlson A."/>
            <person name="Copeland A."/>
            <person name="Coutinho P.M."/>
            <person name="de Vries R.P."/>
            <person name="Ferreira P."/>
            <person name="Findley K."/>
            <person name="Foster B."/>
            <person name="Gaskell J."/>
            <person name="Glotzer D."/>
            <person name="Gorecki P."/>
            <person name="Heitman J."/>
            <person name="Hesse C."/>
            <person name="Hori C."/>
            <person name="Igarashi K."/>
            <person name="Jurgens J.A."/>
            <person name="Kallen N."/>
            <person name="Kersten P."/>
            <person name="Kohler A."/>
            <person name="Kuees U."/>
            <person name="Kumar T.K.A."/>
            <person name="Kuo A."/>
            <person name="LaButti K."/>
            <person name="Larrondo L.F."/>
            <person name="Lindquist E."/>
            <person name="Ling A."/>
            <person name="Lombard V."/>
            <person name="Lucas S."/>
            <person name="Lundell T."/>
            <person name="Martin R."/>
            <person name="McLaughlin D.J."/>
            <person name="Morgenstern I."/>
            <person name="Morin E."/>
            <person name="Murat C."/>
            <person name="Nagy L.G."/>
            <person name="Nolan M."/>
            <person name="Ohm R.A."/>
            <person name="Patyshakuliyeva A."/>
            <person name="Rokas A."/>
            <person name="Ruiz-Duenas F.J."/>
            <person name="Sabat G."/>
            <person name="Salamov A."/>
            <person name="Samejima M."/>
            <person name="Schmutz J."/>
            <person name="Slot J.C."/>
            <person name="St John F."/>
            <person name="Stenlid J."/>
            <person name="Sun H."/>
            <person name="Sun S."/>
            <person name="Syed K."/>
            <person name="Tsang A."/>
            <person name="Wiebenga A."/>
            <person name="Young D."/>
            <person name="Pisabarro A."/>
            <person name="Eastwood D.C."/>
            <person name="Martin F."/>
            <person name="Cullen D."/>
            <person name="Grigoriev I.V."/>
            <person name="Hibbett D.S."/>
        </authorList>
    </citation>
    <scope>NUCLEOTIDE SEQUENCE</scope>
    <source>
        <strain evidence="4">FP-58527</strain>
    </source>
</reference>
<keyword evidence="2" id="KW-0732">Signal</keyword>
<gene>
    <name evidence="3" type="ORF">FOMPIDRAFT_1125120</name>
</gene>
<accession>S8E6V1</accession>
<dbReference type="AlphaFoldDB" id="S8E6V1"/>